<proteinExistence type="predicted"/>
<accession>A0AAD4BGD3</accession>
<dbReference type="AlphaFoldDB" id="A0AAD4BGD3"/>
<dbReference type="PROSITE" id="PS51257">
    <property type="entry name" value="PROKAR_LIPOPROTEIN"/>
    <property type="match status" value="1"/>
</dbReference>
<feature type="transmembrane region" description="Helical" evidence="1">
    <location>
        <begin position="28"/>
        <end position="61"/>
    </location>
</feature>
<keyword evidence="1" id="KW-1133">Transmembrane helix</keyword>
<keyword evidence="3" id="KW-1185">Reference proteome</keyword>
<keyword evidence="1" id="KW-0812">Transmembrane</keyword>
<organism evidence="2 3">
    <name type="scientific">Boletus edulis BED1</name>
    <dbReference type="NCBI Taxonomy" id="1328754"/>
    <lineage>
        <taxon>Eukaryota</taxon>
        <taxon>Fungi</taxon>
        <taxon>Dikarya</taxon>
        <taxon>Basidiomycota</taxon>
        <taxon>Agaricomycotina</taxon>
        <taxon>Agaricomycetes</taxon>
        <taxon>Agaricomycetidae</taxon>
        <taxon>Boletales</taxon>
        <taxon>Boletineae</taxon>
        <taxon>Boletaceae</taxon>
        <taxon>Boletoideae</taxon>
        <taxon>Boletus</taxon>
    </lineage>
</organism>
<dbReference type="EMBL" id="WHUW01000074">
    <property type="protein sequence ID" value="KAF8428430.1"/>
    <property type="molecule type" value="Genomic_DNA"/>
</dbReference>
<keyword evidence="1" id="KW-0472">Membrane</keyword>
<name>A0AAD4BGD3_BOLED</name>
<sequence length="75" mass="8633">MKHRGTFFVTCLVFHSLPFCSAFLSCRIVFICLFVFYCIVISKTFVGFRVPLFVPVIAFFIPLDSSHRIARPVLL</sequence>
<evidence type="ECO:0000313" key="2">
    <source>
        <dbReference type="EMBL" id="KAF8428430.1"/>
    </source>
</evidence>
<evidence type="ECO:0000313" key="3">
    <source>
        <dbReference type="Proteomes" id="UP001194468"/>
    </source>
</evidence>
<reference evidence="2" key="2">
    <citation type="journal article" date="2020" name="Nat. Commun.">
        <title>Large-scale genome sequencing of mycorrhizal fungi provides insights into the early evolution of symbiotic traits.</title>
        <authorList>
            <person name="Miyauchi S."/>
            <person name="Kiss E."/>
            <person name="Kuo A."/>
            <person name="Drula E."/>
            <person name="Kohler A."/>
            <person name="Sanchez-Garcia M."/>
            <person name="Morin E."/>
            <person name="Andreopoulos B."/>
            <person name="Barry K.W."/>
            <person name="Bonito G."/>
            <person name="Buee M."/>
            <person name="Carver A."/>
            <person name="Chen C."/>
            <person name="Cichocki N."/>
            <person name="Clum A."/>
            <person name="Culley D."/>
            <person name="Crous P.W."/>
            <person name="Fauchery L."/>
            <person name="Girlanda M."/>
            <person name="Hayes R.D."/>
            <person name="Keri Z."/>
            <person name="LaButti K."/>
            <person name="Lipzen A."/>
            <person name="Lombard V."/>
            <person name="Magnuson J."/>
            <person name="Maillard F."/>
            <person name="Murat C."/>
            <person name="Nolan M."/>
            <person name="Ohm R.A."/>
            <person name="Pangilinan J."/>
            <person name="Pereira M.F."/>
            <person name="Perotto S."/>
            <person name="Peter M."/>
            <person name="Pfister S."/>
            <person name="Riley R."/>
            <person name="Sitrit Y."/>
            <person name="Stielow J.B."/>
            <person name="Szollosi G."/>
            <person name="Zifcakova L."/>
            <person name="Stursova M."/>
            <person name="Spatafora J.W."/>
            <person name="Tedersoo L."/>
            <person name="Vaario L.M."/>
            <person name="Yamada A."/>
            <person name="Yan M."/>
            <person name="Wang P."/>
            <person name="Xu J."/>
            <person name="Bruns T."/>
            <person name="Baldrian P."/>
            <person name="Vilgalys R."/>
            <person name="Dunand C."/>
            <person name="Henrissat B."/>
            <person name="Grigoriev I.V."/>
            <person name="Hibbett D."/>
            <person name="Nagy L.G."/>
            <person name="Martin F.M."/>
        </authorList>
    </citation>
    <scope>NUCLEOTIDE SEQUENCE</scope>
    <source>
        <strain evidence="2">BED1</strain>
    </source>
</reference>
<gene>
    <name evidence="2" type="ORF">L210DRAFT_3123869</name>
</gene>
<dbReference type="Proteomes" id="UP001194468">
    <property type="component" value="Unassembled WGS sequence"/>
</dbReference>
<protein>
    <submittedName>
        <fullName evidence="2">Uncharacterized protein</fullName>
    </submittedName>
</protein>
<comment type="caution">
    <text evidence="2">The sequence shown here is derived from an EMBL/GenBank/DDBJ whole genome shotgun (WGS) entry which is preliminary data.</text>
</comment>
<evidence type="ECO:0000256" key="1">
    <source>
        <dbReference type="SAM" id="Phobius"/>
    </source>
</evidence>
<reference evidence="2" key="1">
    <citation type="submission" date="2019-10" db="EMBL/GenBank/DDBJ databases">
        <authorList>
            <consortium name="DOE Joint Genome Institute"/>
            <person name="Kuo A."/>
            <person name="Miyauchi S."/>
            <person name="Kiss E."/>
            <person name="Drula E."/>
            <person name="Kohler A."/>
            <person name="Sanchez-Garcia M."/>
            <person name="Andreopoulos B."/>
            <person name="Barry K.W."/>
            <person name="Bonito G."/>
            <person name="Buee M."/>
            <person name="Carver A."/>
            <person name="Chen C."/>
            <person name="Cichocki N."/>
            <person name="Clum A."/>
            <person name="Culley D."/>
            <person name="Crous P.W."/>
            <person name="Fauchery L."/>
            <person name="Girlanda M."/>
            <person name="Hayes R."/>
            <person name="Keri Z."/>
            <person name="LaButti K."/>
            <person name="Lipzen A."/>
            <person name="Lombard V."/>
            <person name="Magnuson J."/>
            <person name="Maillard F."/>
            <person name="Morin E."/>
            <person name="Murat C."/>
            <person name="Nolan M."/>
            <person name="Ohm R."/>
            <person name="Pangilinan J."/>
            <person name="Pereira M."/>
            <person name="Perotto S."/>
            <person name="Peter M."/>
            <person name="Riley R."/>
            <person name="Sitrit Y."/>
            <person name="Stielow B."/>
            <person name="Szollosi G."/>
            <person name="Zifcakova L."/>
            <person name="Stursova M."/>
            <person name="Spatafora J.W."/>
            <person name="Tedersoo L."/>
            <person name="Vaario L.-M."/>
            <person name="Yamada A."/>
            <person name="Yan M."/>
            <person name="Wang P."/>
            <person name="Xu J."/>
            <person name="Bruns T."/>
            <person name="Baldrian P."/>
            <person name="Vilgalys R."/>
            <person name="Henrissat B."/>
            <person name="Grigoriev I.V."/>
            <person name="Hibbett D."/>
            <person name="Nagy L.G."/>
            <person name="Martin F.M."/>
        </authorList>
    </citation>
    <scope>NUCLEOTIDE SEQUENCE</scope>
    <source>
        <strain evidence="2">BED1</strain>
    </source>
</reference>